<dbReference type="InterPro" id="IPR014710">
    <property type="entry name" value="RmlC-like_jellyroll"/>
</dbReference>
<dbReference type="Gene3D" id="2.60.120.10">
    <property type="entry name" value="Jelly Rolls"/>
    <property type="match status" value="1"/>
</dbReference>
<keyword evidence="3" id="KW-1185">Reference proteome</keyword>
<proteinExistence type="predicted"/>
<reference evidence="2" key="1">
    <citation type="submission" date="2021-02" db="EMBL/GenBank/DDBJ databases">
        <authorList>
            <person name="Vanwijnsberghe S."/>
        </authorList>
    </citation>
    <scope>NUCLEOTIDE SEQUENCE</scope>
    <source>
        <strain evidence="2">R-70211</strain>
    </source>
</reference>
<dbReference type="InterPro" id="IPR013096">
    <property type="entry name" value="Cupin_2"/>
</dbReference>
<evidence type="ECO:0000313" key="3">
    <source>
        <dbReference type="Proteomes" id="UP000675121"/>
    </source>
</evidence>
<dbReference type="InterPro" id="IPR011051">
    <property type="entry name" value="RmlC_Cupin_sf"/>
</dbReference>
<dbReference type="Pfam" id="PF07883">
    <property type="entry name" value="Cupin_2"/>
    <property type="match status" value="1"/>
</dbReference>
<dbReference type="RefSeq" id="WP_201085365.1">
    <property type="nucleotide sequence ID" value="NZ_CAJNAS010000006.1"/>
</dbReference>
<evidence type="ECO:0000313" key="2">
    <source>
        <dbReference type="EMBL" id="CAE6889167.1"/>
    </source>
</evidence>
<comment type="caution">
    <text evidence="2">The sequence shown here is derived from an EMBL/GenBank/DDBJ whole genome shotgun (WGS) entry which is preliminary data.</text>
</comment>
<dbReference type="EMBL" id="CAJNAS010000006">
    <property type="protein sequence ID" value="CAE6889167.1"/>
    <property type="molecule type" value="Genomic_DNA"/>
</dbReference>
<protein>
    <recommendedName>
        <fullName evidence="1">Cupin type-2 domain-containing protein</fullName>
    </recommendedName>
</protein>
<dbReference type="SUPFAM" id="SSF51182">
    <property type="entry name" value="RmlC-like cupins"/>
    <property type="match status" value="1"/>
</dbReference>
<evidence type="ECO:0000259" key="1">
    <source>
        <dbReference type="Pfam" id="PF07883"/>
    </source>
</evidence>
<accession>A0A9N8QWB0</accession>
<organism evidence="2 3">
    <name type="scientific">Paraburkholderia domus</name>
    <dbReference type="NCBI Taxonomy" id="2793075"/>
    <lineage>
        <taxon>Bacteria</taxon>
        <taxon>Pseudomonadati</taxon>
        <taxon>Pseudomonadota</taxon>
        <taxon>Betaproteobacteria</taxon>
        <taxon>Burkholderiales</taxon>
        <taxon>Burkholderiaceae</taxon>
        <taxon>Paraburkholderia</taxon>
    </lineage>
</organism>
<sequence length="132" mass="13816">MQMETVNQPAEGDVHCTSVRAADSWRDAAVASGSIRAQGALLSTEFDVFDQGEVREHPAGIVGEEVVAILEGEFDIDAAGEHYRLVAGEAILIPPREPRRFSCVGARGVLYRAGTSLDASASTSGSPSGQSA</sequence>
<dbReference type="Proteomes" id="UP000675121">
    <property type="component" value="Unassembled WGS sequence"/>
</dbReference>
<dbReference type="AlphaFoldDB" id="A0A9N8QWB0"/>
<gene>
    <name evidence="2" type="ORF">R70211_02600</name>
</gene>
<name>A0A9N8QWB0_9BURK</name>
<feature type="domain" description="Cupin type-2" evidence="1">
    <location>
        <begin position="63"/>
        <end position="105"/>
    </location>
</feature>